<evidence type="ECO:0000256" key="2">
    <source>
        <dbReference type="SAM" id="SignalP"/>
    </source>
</evidence>
<dbReference type="EMBL" id="CP053716">
    <property type="protein sequence ID" value="QKF07431.1"/>
    <property type="molecule type" value="Genomic_DNA"/>
</dbReference>
<sequence>MSTCTKIARGSVAAMIAAGMTLGGAALAATPHAAYAAEAGEKAVAADKLDWTKLADGEYAVKVNGRMVTDVSKPSMMDSNSIAHDTTLTVKGGEYYLSLTFKGAIPKSGDKPESGFLTKVEKWASYTANQNPENLNPKPAIETLWSSTKPEGEVARLTVKLTADEVKNGMFALRFTTPAMGSNTPTAAIVVDTASVKLVKAAATLNRLAGANAFGTMQKIHEAGWKGETGGTVVVAAFEGYWDALAASGLAGFDKAPVVMTYGDRLSPEAEAILRAARPSKVYVMGGEAAVSEGVRGAIDAAAGVKSQRIAGDTATGTAAKAALAGKGKWAGDTAILATNDGYWDALAASPFSYARNMPIFLTEGAAKVSDETLQAMKELGIKNVLVMGGTAAISSDVEKQLEAEGIKITERFAGSTAVETALKFATLATANGLGGEAVGLATVDGYWDALTGAALCGKNGSPLVIVNDANDAQVSAVGAFLKNHRTSIDKAMVFGGDAAISEKAVKAIASVLDAKPADGVKPGKGDKPAAPGGDAAKPDKDAKKPGEDATKPGKDAKPADPADTQKPGEGTKKPDGDAKPADGVKPDKGDEPAAPADTAKKSGENDAADKADKANK</sequence>
<gene>
    <name evidence="3" type="ORF">HLV38_04335</name>
</gene>
<dbReference type="InterPro" id="IPR037250">
    <property type="entry name" value="NEAT_dom_sf"/>
</dbReference>
<dbReference type="Proteomes" id="UP000503297">
    <property type="component" value="Chromosome"/>
</dbReference>
<dbReference type="PANTHER" id="PTHR30032:SF8">
    <property type="entry name" value="GERMINATION-SPECIFIC N-ACETYLMURAMOYL-L-ALANINE AMIDASE"/>
    <property type="match status" value="1"/>
</dbReference>
<organism evidence="3 4">
    <name type="scientific">Berryella wangjianweii</name>
    <dbReference type="NCBI Taxonomy" id="2734634"/>
    <lineage>
        <taxon>Bacteria</taxon>
        <taxon>Bacillati</taxon>
        <taxon>Actinomycetota</taxon>
        <taxon>Coriobacteriia</taxon>
        <taxon>Eggerthellales</taxon>
        <taxon>Eggerthellaceae</taxon>
        <taxon>Berryella</taxon>
    </lineage>
</organism>
<accession>A0A6M8J2P9</accession>
<dbReference type="Gene3D" id="3.40.50.12090">
    <property type="match status" value="1"/>
</dbReference>
<dbReference type="Pfam" id="PF04122">
    <property type="entry name" value="CW_binding_2"/>
    <property type="match status" value="3"/>
</dbReference>
<feature type="region of interest" description="Disordered" evidence="1">
    <location>
        <begin position="517"/>
        <end position="617"/>
    </location>
</feature>
<dbReference type="AlphaFoldDB" id="A0A6M8J2P9"/>
<keyword evidence="2" id="KW-0732">Signal</keyword>
<dbReference type="InterPro" id="IPR051922">
    <property type="entry name" value="Bact_Sporulation_Assoc"/>
</dbReference>
<feature type="compositionally biased region" description="Basic and acidic residues" evidence="1">
    <location>
        <begin position="599"/>
        <end position="617"/>
    </location>
</feature>
<protein>
    <recommendedName>
        <fullName evidence="5">Cell wall binding repeat 2</fullName>
    </recommendedName>
</protein>
<feature type="chain" id="PRO_5026689053" description="Cell wall binding repeat 2" evidence="2">
    <location>
        <begin position="29"/>
        <end position="617"/>
    </location>
</feature>
<proteinExistence type="predicted"/>
<evidence type="ECO:0000256" key="1">
    <source>
        <dbReference type="SAM" id="MobiDB-lite"/>
    </source>
</evidence>
<dbReference type="KEGG" id="bwa:HLV38_04335"/>
<keyword evidence="4" id="KW-1185">Reference proteome</keyword>
<name>A0A6M8J2P9_9ACTN</name>
<evidence type="ECO:0000313" key="4">
    <source>
        <dbReference type="Proteomes" id="UP000503297"/>
    </source>
</evidence>
<reference evidence="4" key="1">
    <citation type="submission" date="2020-05" db="EMBL/GenBank/DDBJ databases">
        <title>Novel species in genus Nocardioides.</title>
        <authorList>
            <person name="Zhang G."/>
        </authorList>
    </citation>
    <scope>NUCLEOTIDE SEQUENCE [LARGE SCALE GENOMIC DNA]</scope>
    <source>
        <strain evidence="4">zg-1050</strain>
    </source>
</reference>
<feature type="compositionally biased region" description="Basic and acidic residues" evidence="1">
    <location>
        <begin position="517"/>
        <end position="528"/>
    </location>
</feature>
<feature type="signal peptide" evidence="2">
    <location>
        <begin position="1"/>
        <end position="28"/>
    </location>
</feature>
<dbReference type="PANTHER" id="PTHR30032">
    <property type="entry name" value="N-ACETYLMURAMOYL-L-ALANINE AMIDASE-RELATED"/>
    <property type="match status" value="1"/>
</dbReference>
<evidence type="ECO:0008006" key="5">
    <source>
        <dbReference type="Google" id="ProtNLM"/>
    </source>
</evidence>
<dbReference type="Gene3D" id="2.60.40.1850">
    <property type="match status" value="1"/>
</dbReference>
<dbReference type="RefSeq" id="WP_173164551.1">
    <property type="nucleotide sequence ID" value="NZ_CP053716.1"/>
</dbReference>
<dbReference type="InterPro" id="IPR007253">
    <property type="entry name" value="Cell_wall-bd_2"/>
</dbReference>
<feature type="compositionally biased region" description="Basic and acidic residues" evidence="1">
    <location>
        <begin position="537"/>
        <end position="561"/>
    </location>
</feature>
<feature type="compositionally biased region" description="Basic and acidic residues" evidence="1">
    <location>
        <begin position="570"/>
        <end position="592"/>
    </location>
</feature>
<evidence type="ECO:0000313" key="3">
    <source>
        <dbReference type="EMBL" id="QKF07431.1"/>
    </source>
</evidence>